<dbReference type="Proteomes" id="UP000251123">
    <property type="component" value="Unassembled WGS sequence"/>
</dbReference>
<protein>
    <submittedName>
        <fullName evidence="1">Mobilization protein</fullName>
    </submittedName>
</protein>
<evidence type="ECO:0000313" key="1">
    <source>
        <dbReference type="EMBL" id="SPX55116.1"/>
    </source>
</evidence>
<dbReference type="InterPro" id="IPR027417">
    <property type="entry name" value="P-loop_NTPase"/>
</dbReference>
<accession>A0A2X1RHP7</accession>
<proteinExistence type="predicted"/>
<organism evidence="1 2">
    <name type="scientific">Klebsiella pneumoniae</name>
    <dbReference type="NCBI Taxonomy" id="573"/>
    <lineage>
        <taxon>Bacteria</taxon>
        <taxon>Pseudomonadati</taxon>
        <taxon>Pseudomonadota</taxon>
        <taxon>Gammaproteobacteria</taxon>
        <taxon>Enterobacterales</taxon>
        <taxon>Enterobacteriaceae</taxon>
        <taxon>Klebsiella/Raoultella group</taxon>
        <taxon>Klebsiella</taxon>
        <taxon>Klebsiella pneumoniae complex</taxon>
    </lineage>
</organism>
<dbReference type="SUPFAM" id="SSF52540">
    <property type="entry name" value="P-loop containing nucleoside triphosphate hydrolases"/>
    <property type="match status" value="1"/>
</dbReference>
<sequence length="200" mass="22189">MLRRIFTPELDKIKKRLVKKTTLERELRTDVRTVKSLLPETLHYNPLDYIDLNKGIFTGMGRENEPMYLPLKDWQKQHADIIGTTGAGKGVAAGILLYQSILAGEGVFVMDPKDDEWAPHLGNAAQLTDLVYDGDFKVLAWLPFPSDVPLVQLPKASCVTVKALPDISAISALTAVKHGKSASLTPPLNPVHIRKSLIWL</sequence>
<reference evidence="1 2" key="1">
    <citation type="submission" date="2018-06" db="EMBL/GenBank/DDBJ databases">
        <authorList>
            <consortium name="Pathogen Informatics"/>
            <person name="Doyle S."/>
        </authorList>
    </citation>
    <scope>NUCLEOTIDE SEQUENCE [LARGE SCALE GENOMIC DNA]</scope>
    <source>
        <strain evidence="1 2">NCTC9601</strain>
    </source>
</reference>
<evidence type="ECO:0000313" key="2">
    <source>
        <dbReference type="Proteomes" id="UP000251123"/>
    </source>
</evidence>
<dbReference type="AlphaFoldDB" id="A0A2X1RHP7"/>
<gene>
    <name evidence="1" type="primary">mobB_1</name>
    <name evidence="1" type="ORF">NCTC9601_02285</name>
</gene>
<dbReference type="Gene3D" id="3.40.50.300">
    <property type="entry name" value="P-loop containing nucleotide triphosphate hydrolases"/>
    <property type="match status" value="1"/>
</dbReference>
<dbReference type="EMBL" id="UASN01000018">
    <property type="protein sequence ID" value="SPX55116.1"/>
    <property type="molecule type" value="Genomic_DNA"/>
</dbReference>
<name>A0A2X1RHP7_KLEPN</name>